<dbReference type="AlphaFoldDB" id="A0A834I1T0"/>
<gene>
    <name evidence="1" type="ORF">GWI33_014266</name>
</gene>
<sequence length="99" mass="10880">METVVATLDLNLPLAETTFARLCGRIEPSFIDRRRRRHRLLPPHYAANSPLPYSVTSDGYPLTPAAAAAFARKARATTYISVRAEGGKWGRLGHDGSET</sequence>
<organism evidence="1 2">
    <name type="scientific">Rhynchophorus ferrugineus</name>
    <name type="common">Red palm weevil</name>
    <name type="synonym">Curculio ferrugineus</name>
    <dbReference type="NCBI Taxonomy" id="354439"/>
    <lineage>
        <taxon>Eukaryota</taxon>
        <taxon>Metazoa</taxon>
        <taxon>Ecdysozoa</taxon>
        <taxon>Arthropoda</taxon>
        <taxon>Hexapoda</taxon>
        <taxon>Insecta</taxon>
        <taxon>Pterygota</taxon>
        <taxon>Neoptera</taxon>
        <taxon>Endopterygota</taxon>
        <taxon>Coleoptera</taxon>
        <taxon>Polyphaga</taxon>
        <taxon>Cucujiformia</taxon>
        <taxon>Curculionidae</taxon>
        <taxon>Dryophthorinae</taxon>
        <taxon>Rhynchophorus</taxon>
    </lineage>
</organism>
<evidence type="ECO:0000313" key="2">
    <source>
        <dbReference type="Proteomes" id="UP000625711"/>
    </source>
</evidence>
<keyword evidence="2" id="KW-1185">Reference proteome</keyword>
<proteinExistence type="predicted"/>
<evidence type="ECO:0000313" key="1">
    <source>
        <dbReference type="EMBL" id="KAF7272987.1"/>
    </source>
</evidence>
<accession>A0A834I1T0</accession>
<dbReference type="Proteomes" id="UP000625711">
    <property type="component" value="Unassembled WGS sequence"/>
</dbReference>
<name>A0A834I1T0_RHYFE</name>
<dbReference type="EMBL" id="JAACXV010013616">
    <property type="protein sequence ID" value="KAF7272987.1"/>
    <property type="molecule type" value="Genomic_DNA"/>
</dbReference>
<comment type="caution">
    <text evidence="1">The sequence shown here is derived from an EMBL/GenBank/DDBJ whole genome shotgun (WGS) entry which is preliminary data.</text>
</comment>
<reference evidence="1" key="1">
    <citation type="submission" date="2020-08" db="EMBL/GenBank/DDBJ databases">
        <title>Genome sequencing and assembly of the red palm weevil Rhynchophorus ferrugineus.</title>
        <authorList>
            <person name="Dias G.B."/>
            <person name="Bergman C.M."/>
            <person name="Manee M."/>
        </authorList>
    </citation>
    <scope>NUCLEOTIDE SEQUENCE</scope>
    <source>
        <strain evidence="1">AA-2017</strain>
        <tissue evidence="1">Whole larva</tissue>
    </source>
</reference>
<protein>
    <submittedName>
        <fullName evidence="1">Uncharacterized protein</fullName>
    </submittedName>
</protein>